<organism evidence="4 5">
    <name type="scientific">Aliterella atlantica CENA595</name>
    <dbReference type="NCBI Taxonomy" id="1618023"/>
    <lineage>
        <taxon>Bacteria</taxon>
        <taxon>Bacillati</taxon>
        <taxon>Cyanobacteriota</taxon>
        <taxon>Cyanophyceae</taxon>
        <taxon>Chroococcidiopsidales</taxon>
        <taxon>Aliterellaceae</taxon>
        <taxon>Aliterella</taxon>
    </lineage>
</organism>
<accession>A0A0D8ZVX2</accession>
<feature type="signal peptide" evidence="2">
    <location>
        <begin position="1"/>
        <end position="27"/>
    </location>
</feature>
<evidence type="ECO:0000256" key="2">
    <source>
        <dbReference type="SAM" id="SignalP"/>
    </source>
</evidence>
<reference evidence="4 5" key="1">
    <citation type="submission" date="2015-02" db="EMBL/GenBank/DDBJ databases">
        <title>Draft genome of a novel marine cyanobacterium (Chroococcales) isolated from South Atlantic Ocean.</title>
        <authorList>
            <person name="Rigonato J."/>
            <person name="Alvarenga D.O."/>
            <person name="Branco L.H."/>
            <person name="Varani A.M."/>
            <person name="Brandini F.P."/>
            <person name="Fiore M.F."/>
        </authorList>
    </citation>
    <scope>NUCLEOTIDE SEQUENCE [LARGE SCALE GENOMIC DNA]</scope>
    <source>
        <strain evidence="4 5">CENA595</strain>
    </source>
</reference>
<dbReference type="STRING" id="1618023.UH38_05160"/>
<dbReference type="RefSeq" id="WP_045053544.1">
    <property type="nucleotide sequence ID" value="NZ_CAWMDP010000011.1"/>
</dbReference>
<feature type="chain" id="PRO_5002337569" evidence="2">
    <location>
        <begin position="28"/>
        <end position="180"/>
    </location>
</feature>
<keyword evidence="4" id="KW-0418">Kinase</keyword>
<gene>
    <name evidence="4" type="ORF">UH38_05160</name>
</gene>
<proteinExistence type="predicted"/>
<protein>
    <submittedName>
        <fullName evidence="4">Histidine kinase</fullName>
    </submittedName>
</protein>
<dbReference type="SUPFAM" id="SSF56925">
    <property type="entry name" value="OMPA-like"/>
    <property type="match status" value="1"/>
</dbReference>
<keyword evidence="4" id="KW-0808">Transferase</keyword>
<feature type="domain" description="Outer membrane protein beta-barrel" evidence="3">
    <location>
        <begin position="18"/>
        <end position="179"/>
    </location>
</feature>
<comment type="caution">
    <text evidence="4">The sequence shown here is derived from an EMBL/GenBank/DDBJ whole genome shotgun (WGS) entry which is preliminary data.</text>
</comment>
<evidence type="ECO:0000259" key="3">
    <source>
        <dbReference type="Pfam" id="PF13505"/>
    </source>
</evidence>
<evidence type="ECO:0000313" key="4">
    <source>
        <dbReference type="EMBL" id="KJH72923.1"/>
    </source>
</evidence>
<dbReference type="OrthoDB" id="485268at2"/>
<evidence type="ECO:0000313" key="5">
    <source>
        <dbReference type="Proteomes" id="UP000032452"/>
    </source>
</evidence>
<dbReference type="GO" id="GO:0016301">
    <property type="term" value="F:kinase activity"/>
    <property type="evidence" value="ECO:0007669"/>
    <property type="project" value="UniProtKB-KW"/>
</dbReference>
<keyword evidence="5" id="KW-1185">Reference proteome</keyword>
<dbReference type="InterPro" id="IPR011250">
    <property type="entry name" value="OMP/PagP_B-barrel"/>
</dbReference>
<dbReference type="AlphaFoldDB" id="A0A0D8ZVX2"/>
<dbReference type="Pfam" id="PF13505">
    <property type="entry name" value="OMP_b-brl"/>
    <property type="match status" value="1"/>
</dbReference>
<dbReference type="PATRIC" id="fig|1618023.3.peg.910"/>
<evidence type="ECO:0000256" key="1">
    <source>
        <dbReference type="ARBA" id="ARBA00022729"/>
    </source>
</evidence>
<sequence length="180" mass="18422">MKRLFPSVLALSTVVAPVMLFAGNASAQTVSQQPTGTNASYLGAGISAGVTDGGSPRYNDDAQFGGNVQGRYAIPNTPISARGALLFGGETVSVIPSLSYDVPVSNNTNVYLGAGYSFVGKDGQSTPLGNKDAVVLSTGVESQVTDQVVLYGDVKLGLDAYEDSSAAATSLQLGAAYRFN</sequence>
<dbReference type="InterPro" id="IPR027385">
    <property type="entry name" value="Beta-barrel_OMP"/>
</dbReference>
<dbReference type="Proteomes" id="UP000032452">
    <property type="component" value="Unassembled WGS sequence"/>
</dbReference>
<dbReference type="EMBL" id="JYON01000003">
    <property type="protein sequence ID" value="KJH72923.1"/>
    <property type="molecule type" value="Genomic_DNA"/>
</dbReference>
<keyword evidence="1 2" id="KW-0732">Signal</keyword>
<name>A0A0D8ZVX2_9CYAN</name>